<dbReference type="SUPFAM" id="SSF52218">
    <property type="entry name" value="Flavoproteins"/>
    <property type="match status" value="1"/>
</dbReference>
<feature type="domain" description="Flavodoxin-like" evidence="1">
    <location>
        <begin position="4"/>
        <end position="160"/>
    </location>
</feature>
<gene>
    <name evidence="2" type="ORF">ACKQTC_00270</name>
</gene>
<dbReference type="InterPro" id="IPR008254">
    <property type="entry name" value="Flavodoxin/NO_synth"/>
</dbReference>
<dbReference type="Proteomes" id="UP001631949">
    <property type="component" value="Unassembled WGS sequence"/>
</dbReference>
<organism evidence="2 3">
    <name type="scientific">Peptococcus simiae</name>
    <dbReference type="NCBI Taxonomy" id="1643805"/>
    <lineage>
        <taxon>Bacteria</taxon>
        <taxon>Bacillati</taxon>
        <taxon>Bacillota</taxon>
        <taxon>Clostridia</taxon>
        <taxon>Eubacteriales</taxon>
        <taxon>Peptococcaceae</taxon>
        <taxon>Peptococcus</taxon>
    </lineage>
</organism>
<comment type="caution">
    <text evidence="2">The sequence shown here is derived from an EMBL/GenBank/DDBJ whole genome shotgun (WGS) entry which is preliminary data.</text>
</comment>
<reference evidence="2 3" key="1">
    <citation type="journal article" date="2016" name="Int. J. Syst. Evol. Microbiol.">
        <title>Peptococcus simiae sp. nov., isolated from rhesus macaque faeces and emended description of the genus Peptococcus.</title>
        <authorList>
            <person name="Shkoporov A.N."/>
            <person name="Efimov B.A."/>
            <person name="Kondova I."/>
            <person name="Ouwerling B."/>
            <person name="Chaplin A.V."/>
            <person name="Shcherbakova V.A."/>
            <person name="Langermans J.A.M."/>
        </authorList>
    </citation>
    <scope>NUCLEOTIDE SEQUENCE [LARGE SCALE GENOMIC DNA]</scope>
    <source>
        <strain evidence="2 3">M108</strain>
    </source>
</reference>
<dbReference type="InterPro" id="IPR029039">
    <property type="entry name" value="Flavoprotein-like_sf"/>
</dbReference>
<dbReference type="RefSeq" id="WP_408976451.1">
    <property type="nucleotide sequence ID" value="NZ_JBJUVG010000001.1"/>
</dbReference>
<evidence type="ECO:0000313" key="2">
    <source>
        <dbReference type="EMBL" id="MFM9412820.1"/>
    </source>
</evidence>
<dbReference type="EMBL" id="JBJUVG010000001">
    <property type="protein sequence ID" value="MFM9412820.1"/>
    <property type="molecule type" value="Genomic_DNA"/>
</dbReference>
<sequence>MKGLIAYSSLTGNTAKLADRLAAGLADLGDWTLADIKKGADASGYDCILAGGWIDRAWPDKAAKAWIEDLPADLPLGIFVTMGALPESPHGDRVKENLASLLASHGTALGMAVLPGVVEAKLLDRVRQMPAHLLGENGESIKQQMVEAGEQSRMPTEEEYQAGVQVFREAIQGWLDQKGDLQ</sequence>
<protein>
    <submittedName>
        <fullName evidence="2">Flavodoxin family protein</fullName>
    </submittedName>
</protein>
<accession>A0ABW9GW35</accession>
<evidence type="ECO:0000313" key="3">
    <source>
        <dbReference type="Proteomes" id="UP001631949"/>
    </source>
</evidence>
<dbReference type="Pfam" id="PF12641">
    <property type="entry name" value="Flavodoxin_3"/>
    <property type="match status" value="1"/>
</dbReference>
<keyword evidence="3" id="KW-1185">Reference proteome</keyword>
<proteinExistence type="predicted"/>
<dbReference type="Gene3D" id="3.40.50.360">
    <property type="match status" value="1"/>
</dbReference>
<name>A0ABW9GW35_9FIRM</name>
<evidence type="ECO:0000259" key="1">
    <source>
        <dbReference type="Pfam" id="PF12641"/>
    </source>
</evidence>